<evidence type="ECO:0000313" key="5">
    <source>
        <dbReference type="Proteomes" id="UP000094291"/>
    </source>
</evidence>
<dbReference type="InterPro" id="IPR008258">
    <property type="entry name" value="Transglycosylase_SLT_dom_1"/>
</dbReference>
<dbReference type="Proteomes" id="UP000094291">
    <property type="component" value="Unassembled WGS sequence"/>
</dbReference>
<accession>A0A1E2V795</accession>
<dbReference type="RefSeq" id="WP_068997117.1">
    <property type="nucleotide sequence ID" value="NZ_MDTQ01000001.1"/>
</dbReference>
<dbReference type="Pfam" id="PF01464">
    <property type="entry name" value="SLT"/>
    <property type="match status" value="1"/>
</dbReference>
<dbReference type="EMBL" id="MDTQ01000001">
    <property type="protein sequence ID" value="ODC02722.1"/>
    <property type="molecule type" value="Genomic_DNA"/>
</dbReference>
<dbReference type="STRING" id="197479.BFW38_03340"/>
<dbReference type="SUPFAM" id="SSF53955">
    <property type="entry name" value="Lysozyme-like"/>
    <property type="match status" value="1"/>
</dbReference>
<sequence>MPIHWRCLFIMVAALLAPVCWSASLSDDQYDAAIQQAVKRWWPGVDWRLWKAQLWQESRFDPDAVSPVGARGLAQFMPATWADVSQQMQMAGLSAHLAEPAIEAGAFYMARLRQNWSSPRPEQDRHSLAMASYNAGLGNLLKAQRACDGALLYADIAQCLPQITGPHASETLHYVPAVWRWYRALLLLE</sequence>
<dbReference type="AlphaFoldDB" id="A0A1E2V795"/>
<organism evidence="4 5">
    <name type="scientific">Terasakiispira papahanaumokuakeensis</name>
    <dbReference type="NCBI Taxonomy" id="197479"/>
    <lineage>
        <taxon>Bacteria</taxon>
        <taxon>Pseudomonadati</taxon>
        <taxon>Pseudomonadota</taxon>
        <taxon>Gammaproteobacteria</taxon>
        <taxon>Oceanospirillales</taxon>
        <taxon>Terasakiispira</taxon>
    </lineage>
</organism>
<protein>
    <recommendedName>
        <fullName evidence="3">Transglycosylase SLT domain-containing protein</fullName>
    </recommendedName>
</protein>
<comment type="caution">
    <text evidence="4">The sequence shown here is derived from an EMBL/GenBank/DDBJ whole genome shotgun (WGS) entry which is preliminary data.</text>
</comment>
<dbReference type="Gene3D" id="1.10.530.10">
    <property type="match status" value="1"/>
</dbReference>
<proteinExistence type="inferred from homology"/>
<evidence type="ECO:0000256" key="2">
    <source>
        <dbReference type="SAM" id="SignalP"/>
    </source>
</evidence>
<evidence type="ECO:0000259" key="3">
    <source>
        <dbReference type="Pfam" id="PF01464"/>
    </source>
</evidence>
<keyword evidence="5" id="KW-1185">Reference proteome</keyword>
<feature type="domain" description="Transglycosylase SLT" evidence="3">
    <location>
        <begin position="43"/>
        <end position="145"/>
    </location>
</feature>
<feature type="chain" id="PRO_5009119614" description="Transglycosylase SLT domain-containing protein" evidence="2">
    <location>
        <begin position="23"/>
        <end position="189"/>
    </location>
</feature>
<evidence type="ECO:0000256" key="1">
    <source>
        <dbReference type="ARBA" id="ARBA00007734"/>
    </source>
</evidence>
<evidence type="ECO:0000313" key="4">
    <source>
        <dbReference type="EMBL" id="ODC02722.1"/>
    </source>
</evidence>
<gene>
    <name evidence="4" type="ORF">BFW38_03340</name>
</gene>
<keyword evidence="2" id="KW-0732">Signal</keyword>
<feature type="signal peptide" evidence="2">
    <location>
        <begin position="1"/>
        <end position="22"/>
    </location>
</feature>
<name>A0A1E2V795_9GAMM</name>
<comment type="similarity">
    <text evidence="1">Belongs to the transglycosylase Slt family.</text>
</comment>
<reference evidence="4 5" key="1">
    <citation type="submission" date="2016-08" db="EMBL/GenBank/DDBJ databases">
        <authorList>
            <person name="Seilhamer J.J."/>
        </authorList>
    </citation>
    <scope>NUCLEOTIDE SEQUENCE [LARGE SCALE GENOMIC DNA]</scope>
    <source>
        <strain evidence="4 5">PH27A</strain>
    </source>
</reference>
<dbReference type="PANTHER" id="PTHR37423">
    <property type="entry name" value="SOLUBLE LYTIC MUREIN TRANSGLYCOSYLASE-RELATED"/>
    <property type="match status" value="1"/>
</dbReference>
<dbReference type="InterPro" id="IPR023346">
    <property type="entry name" value="Lysozyme-like_dom_sf"/>
</dbReference>
<dbReference type="PANTHER" id="PTHR37423:SF2">
    <property type="entry name" value="MEMBRANE-BOUND LYTIC MUREIN TRANSGLYCOSYLASE C"/>
    <property type="match status" value="1"/>
</dbReference>